<feature type="compositionally biased region" description="Polar residues" evidence="1">
    <location>
        <begin position="84"/>
        <end position="95"/>
    </location>
</feature>
<dbReference type="AlphaFoldDB" id="A0A4Z2I8Q8"/>
<dbReference type="Proteomes" id="UP000314294">
    <property type="component" value="Unassembled WGS sequence"/>
</dbReference>
<organism evidence="2 3">
    <name type="scientific">Liparis tanakae</name>
    <name type="common">Tanaka's snailfish</name>
    <dbReference type="NCBI Taxonomy" id="230148"/>
    <lineage>
        <taxon>Eukaryota</taxon>
        <taxon>Metazoa</taxon>
        <taxon>Chordata</taxon>
        <taxon>Craniata</taxon>
        <taxon>Vertebrata</taxon>
        <taxon>Euteleostomi</taxon>
        <taxon>Actinopterygii</taxon>
        <taxon>Neopterygii</taxon>
        <taxon>Teleostei</taxon>
        <taxon>Neoteleostei</taxon>
        <taxon>Acanthomorphata</taxon>
        <taxon>Eupercaria</taxon>
        <taxon>Perciformes</taxon>
        <taxon>Cottioidei</taxon>
        <taxon>Cottales</taxon>
        <taxon>Liparidae</taxon>
        <taxon>Liparis</taxon>
    </lineage>
</organism>
<feature type="compositionally biased region" description="Acidic residues" evidence="1">
    <location>
        <begin position="99"/>
        <end position="109"/>
    </location>
</feature>
<feature type="region of interest" description="Disordered" evidence="1">
    <location>
        <begin position="1"/>
        <end position="23"/>
    </location>
</feature>
<protein>
    <submittedName>
        <fullName evidence="2">Uncharacterized protein</fullName>
    </submittedName>
</protein>
<keyword evidence="3" id="KW-1185">Reference proteome</keyword>
<name>A0A4Z2I8Q8_9TELE</name>
<evidence type="ECO:0000256" key="1">
    <source>
        <dbReference type="SAM" id="MobiDB-lite"/>
    </source>
</evidence>
<reference evidence="2 3" key="1">
    <citation type="submission" date="2019-03" db="EMBL/GenBank/DDBJ databases">
        <title>First draft genome of Liparis tanakae, snailfish: a comprehensive survey of snailfish specific genes.</title>
        <authorList>
            <person name="Kim W."/>
            <person name="Song I."/>
            <person name="Jeong J.-H."/>
            <person name="Kim D."/>
            <person name="Kim S."/>
            <person name="Ryu S."/>
            <person name="Song J.Y."/>
            <person name="Lee S.K."/>
        </authorList>
    </citation>
    <scope>NUCLEOTIDE SEQUENCE [LARGE SCALE GENOMIC DNA]</scope>
    <source>
        <tissue evidence="2">Muscle</tissue>
    </source>
</reference>
<accession>A0A4Z2I8Q8</accession>
<sequence>MAAAVPLLPAGRRGGRAAASADTPPSLICELRRTGASASDGVSLDALLSRRDARGSRAVTSQVPQTLYRHQGSQFIRPTQFKPMQSNTTRCNTCTKGGEEEEEEEEEEEWDPQLMKVRCWITMHVLLIFKAGVNFSLLLLKPAAEVCIRREAGLHGRDNTLYANISMRVLCLEPGPLEIPQGTPRRDNGEYRLNL</sequence>
<evidence type="ECO:0000313" key="3">
    <source>
        <dbReference type="Proteomes" id="UP000314294"/>
    </source>
</evidence>
<feature type="region of interest" description="Disordered" evidence="1">
    <location>
        <begin position="84"/>
        <end position="109"/>
    </location>
</feature>
<gene>
    <name evidence="2" type="ORF">EYF80_015503</name>
</gene>
<comment type="caution">
    <text evidence="2">The sequence shown here is derived from an EMBL/GenBank/DDBJ whole genome shotgun (WGS) entry which is preliminary data.</text>
</comment>
<dbReference type="EMBL" id="SRLO01000116">
    <property type="protein sequence ID" value="TNN74260.1"/>
    <property type="molecule type" value="Genomic_DNA"/>
</dbReference>
<proteinExistence type="predicted"/>
<evidence type="ECO:0000313" key="2">
    <source>
        <dbReference type="EMBL" id="TNN74260.1"/>
    </source>
</evidence>